<evidence type="ECO:0000256" key="8">
    <source>
        <dbReference type="ARBA" id="ARBA00022840"/>
    </source>
</evidence>
<evidence type="ECO:0000256" key="3">
    <source>
        <dbReference type="ARBA" id="ARBA00012438"/>
    </source>
</evidence>
<dbReference type="SUPFAM" id="SSF55874">
    <property type="entry name" value="ATPase domain of HSP90 chaperone/DNA topoisomerase II/histidine kinase"/>
    <property type="match status" value="1"/>
</dbReference>
<dbReference type="Pfam" id="PF00672">
    <property type="entry name" value="HAMP"/>
    <property type="match status" value="1"/>
</dbReference>
<evidence type="ECO:0000256" key="7">
    <source>
        <dbReference type="ARBA" id="ARBA00022777"/>
    </source>
</evidence>
<evidence type="ECO:0000256" key="10">
    <source>
        <dbReference type="SAM" id="MobiDB-lite"/>
    </source>
</evidence>
<evidence type="ECO:0000256" key="4">
    <source>
        <dbReference type="ARBA" id="ARBA00022553"/>
    </source>
</evidence>
<evidence type="ECO:0000256" key="1">
    <source>
        <dbReference type="ARBA" id="ARBA00000085"/>
    </source>
</evidence>
<dbReference type="InterPro" id="IPR036097">
    <property type="entry name" value="HisK_dim/P_sf"/>
</dbReference>
<keyword evidence="9" id="KW-0902">Two-component regulatory system</keyword>
<gene>
    <name evidence="14" type="ORF">C1280_17340</name>
</gene>
<keyword evidence="4" id="KW-0597">Phosphoprotein</keyword>
<reference evidence="14 15" key="1">
    <citation type="submission" date="2018-01" db="EMBL/GenBank/DDBJ databases">
        <title>G. obscuriglobus.</title>
        <authorList>
            <person name="Franke J."/>
            <person name="Blomberg W."/>
            <person name="Selmecki A."/>
        </authorList>
    </citation>
    <scope>NUCLEOTIDE SEQUENCE [LARGE SCALE GENOMIC DNA]</scope>
    <source>
        <strain evidence="14 15">DSM 5831</strain>
    </source>
</reference>
<dbReference type="Gene3D" id="6.10.340.10">
    <property type="match status" value="1"/>
</dbReference>
<dbReference type="GO" id="GO:0005524">
    <property type="term" value="F:ATP binding"/>
    <property type="evidence" value="ECO:0007669"/>
    <property type="project" value="UniProtKB-KW"/>
</dbReference>
<feature type="domain" description="HAMP" evidence="13">
    <location>
        <begin position="274"/>
        <end position="326"/>
    </location>
</feature>
<proteinExistence type="predicted"/>
<keyword evidence="6" id="KW-0547">Nucleotide-binding</keyword>
<organism evidence="14 15">
    <name type="scientific">Gemmata obscuriglobus</name>
    <dbReference type="NCBI Taxonomy" id="114"/>
    <lineage>
        <taxon>Bacteria</taxon>
        <taxon>Pseudomonadati</taxon>
        <taxon>Planctomycetota</taxon>
        <taxon>Planctomycetia</taxon>
        <taxon>Gemmatales</taxon>
        <taxon>Gemmataceae</taxon>
        <taxon>Gemmata</taxon>
    </lineage>
</organism>
<evidence type="ECO:0000256" key="2">
    <source>
        <dbReference type="ARBA" id="ARBA00004370"/>
    </source>
</evidence>
<dbReference type="SUPFAM" id="SSF47384">
    <property type="entry name" value="Homodimeric domain of signal transducing histidine kinase"/>
    <property type="match status" value="1"/>
</dbReference>
<accession>A0A2Z3GVX1</accession>
<comment type="catalytic activity">
    <reaction evidence="1">
        <text>ATP + protein L-histidine = ADP + protein N-phospho-L-histidine.</text>
        <dbReference type="EC" id="2.7.13.3"/>
    </reaction>
</comment>
<evidence type="ECO:0000313" key="14">
    <source>
        <dbReference type="EMBL" id="AWM38569.1"/>
    </source>
</evidence>
<evidence type="ECO:0000259" key="12">
    <source>
        <dbReference type="PROSITE" id="PS50109"/>
    </source>
</evidence>
<keyword evidence="15" id="KW-1185">Reference proteome</keyword>
<dbReference type="InterPro" id="IPR005467">
    <property type="entry name" value="His_kinase_dom"/>
</dbReference>
<dbReference type="SUPFAM" id="SSF158472">
    <property type="entry name" value="HAMP domain-like"/>
    <property type="match status" value="1"/>
</dbReference>
<dbReference type="PANTHER" id="PTHR43065">
    <property type="entry name" value="SENSOR HISTIDINE KINASE"/>
    <property type="match status" value="1"/>
</dbReference>
<keyword evidence="11" id="KW-1133">Transmembrane helix</keyword>
<dbReference type="Gene3D" id="1.10.287.130">
    <property type="match status" value="1"/>
</dbReference>
<feature type="transmembrane region" description="Helical" evidence="11">
    <location>
        <begin position="250"/>
        <end position="272"/>
    </location>
</feature>
<feature type="domain" description="Histidine kinase" evidence="12">
    <location>
        <begin position="354"/>
        <end position="579"/>
    </location>
</feature>
<dbReference type="CDD" id="cd06225">
    <property type="entry name" value="HAMP"/>
    <property type="match status" value="1"/>
</dbReference>
<name>A0A2Z3GVX1_9BACT</name>
<feature type="transmembrane region" description="Helical" evidence="11">
    <location>
        <begin position="79"/>
        <end position="102"/>
    </location>
</feature>
<dbReference type="InterPro" id="IPR003660">
    <property type="entry name" value="HAMP_dom"/>
</dbReference>
<dbReference type="PROSITE" id="PS50885">
    <property type="entry name" value="HAMP"/>
    <property type="match status" value="1"/>
</dbReference>
<comment type="subcellular location">
    <subcellularLocation>
        <location evidence="2">Membrane</location>
    </subcellularLocation>
</comment>
<evidence type="ECO:0000256" key="11">
    <source>
        <dbReference type="SAM" id="Phobius"/>
    </source>
</evidence>
<dbReference type="PANTHER" id="PTHR43065:SF46">
    <property type="entry name" value="C4-DICARBOXYLATE TRANSPORT SENSOR PROTEIN DCTB"/>
    <property type="match status" value="1"/>
</dbReference>
<dbReference type="CDD" id="cd00082">
    <property type="entry name" value="HisKA"/>
    <property type="match status" value="1"/>
</dbReference>
<evidence type="ECO:0000256" key="5">
    <source>
        <dbReference type="ARBA" id="ARBA00022679"/>
    </source>
</evidence>
<feature type="region of interest" description="Disordered" evidence="10">
    <location>
        <begin position="1"/>
        <end position="25"/>
    </location>
</feature>
<dbReference type="InterPro" id="IPR003661">
    <property type="entry name" value="HisK_dim/P_dom"/>
</dbReference>
<dbReference type="SMART" id="SM00388">
    <property type="entry name" value="HisKA"/>
    <property type="match status" value="1"/>
</dbReference>
<dbReference type="Pfam" id="PF02518">
    <property type="entry name" value="HATPase_c"/>
    <property type="match status" value="1"/>
</dbReference>
<keyword evidence="11" id="KW-0812">Transmembrane</keyword>
<keyword evidence="8" id="KW-0067">ATP-binding</keyword>
<evidence type="ECO:0000256" key="9">
    <source>
        <dbReference type="ARBA" id="ARBA00023012"/>
    </source>
</evidence>
<dbReference type="GO" id="GO:0016020">
    <property type="term" value="C:membrane"/>
    <property type="evidence" value="ECO:0007669"/>
    <property type="project" value="UniProtKB-SubCell"/>
</dbReference>
<dbReference type="SMART" id="SM00304">
    <property type="entry name" value="HAMP"/>
    <property type="match status" value="1"/>
</dbReference>
<dbReference type="InterPro" id="IPR004358">
    <property type="entry name" value="Sig_transdc_His_kin-like_C"/>
</dbReference>
<evidence type="ECO:0000256" key="6">
    <source>
        <dbReference type="ARBA" id="ARBA00022741"/>
    </source>
</evidence>
<sequence length="609" mass="65766">MLKENATGAVPPNTGRVQPQNERGADRKKLLSFCKNAIGKVRRLPGPGWFPLGGTAPPTDGRVTAGGCRVARRRLRHKLMLGLVLVAASIGLLACGAAYGIYNYYISYKVTQRKIQEFQHVTQLVDDLNKIDRSTDSKRYERNLVQVVTAKNQLKIVKEANENVKNAGLDPDNGNMESGLVSQLEVELAALMAAVDGDLKPRIGMPDGNNTDPLIPVHSRCVQIAEQLRQAQVDDIRQSCEESVVAVKRAIWSTGFAMGWALALVGTMLYYFRVWMFAPIRELQGGVQRVHNGIFNQPIVLDSGDELQELADEFNAMVARLHAVYADLARQVTERSRQLVRSERMVSVGFLAAGVAHEINNPLASILFCSEALERRLQETLTALSANTAVAPPADAEVLARYLKMIQQEALRCKDITQKLLDFSRTGDRKKEPADLTGLVSGVLEVARHLPSSRGKLVAFEPTGYIVAPINAQDLKSVILNLVVNALDSMDDGGRLDITLGTVAGYAELAFTDTGCGMAPDVLENIFEPFYTKSRTGKGTGLGLFISHQIVDQHGGTITASSPGPGAGSTFTVRIPLQVAPAVADAPGGDPETDPAPAVLTFPGGRNAA</sequence>
<dbReference type="InterPro" id="IPR003594">
    <property type="entry name" value="HATPase_dom"/>
</dbReference>
<dbReference type="PRINTS" id="PR00344">
    <property type="entry name" value="BCTRLSENSOR"/>
</dbReference>
<dbReference type="CDD" id="cd00075">
    <property type="entry name" value="HATPase"/>
    <property type="match status" value="1"/>
</dbReference>
<dbReference type="PROSITE" id="PS50109">
    <property type="entry name" value="HIS_KIN"/>
    <property type="match status" value="1"/>
</dbReference>
<dbReference type="EMBL" id="CP025958">
    <property type="protein sequence ID" value="AWM38569.1"/>
    <property type="molecule type" value="Genomic_DNA"/>
</dbReference>
<dbReference type="Pfam" id="PF00512">
    <property type="entry name" value="HisKA"/>
    <property type="match status" value="1"/>
</dbReference>
<dbReference type="Proteomes" id="UP000245802">
    <property type="component" value="Chromosome"/>
</dbReference>
<dbReference type="KEGG" id="gog:C1280_17340"/>
<feature type="region of interest" description="Disordered" evidence="10">
    <location>
        <begin position="584"/>
        <end position="609"/>
    </location>
</feature>
<keyword evidence="7 14" id="KW-0418">Kinase</keyword>
<dbReference type="OrthoDB" id="226486at2"/>
<evidence type="ECO:0000313" key="15">
    <source>
        <dbReference type="Proteomes" id="UP000245802"/>
    </source>
</evidence>
<dbReference type="InterPro" id="IPR036890">
    <property type="entry name" value="HATPase_C_sf"/>
</dbReference>
<dbReference type="EC" id="2.7.13.3" evidence="3"/>
<keyword evidence="11" id="KW-0472">Membrane</keyword>
<dbReference type="SMART" id="SM00387">
    <property type="entry name" value="HATPase_c"/>
    <property type="match status" value="1"/>
</dbReference>
<dbReference type="GO" id="GO:0000155">
    <property type="term" value="F:phosphorelay sensor kinase activity"/>
    <property type="evidence" value="ECO:0007669"/>
    <property type="project" value="InterPro"/>
</dbReference>
<dbReference type="Gene3D" id="3.30.565.10">
    <property type="entry name" value="Histidine kinase-like ATPase, C-terminal domain"/>
    <property type="match status" value="1"/>
</dbReference>
<dbReference type="AlphaFoldDB" id="A0A2Z3GVX1"/>
<evidence type="ECO:0000259" key="13">
    <source>
        <dbReference type="PROSITE" id="PS50885"/>
    </source>
</evidence>
<protein>
    <recommendedName>
        <fullName evidence="3">histidine kinase</fullName>
        <ecNumber evidence="3">2.7.13.3</ecNumber>
    </recommendedName>
</protein>
<keyword evidence="5" id="KW-0808">Transferase</keyword>